<evidence type="ECO:0000313" key="2">
    <source>
        <dbReference type="EMBL" id="CAJ2506772.1"/>
    </source>
</evidence>
<gene>
    <name evidence="2" type="ORF">KHLLAP_LOCUS7240</name>
</gene>
<proteinExistence type="predicted"/>
<evidence type="ECO:0000256" key="1">
    <source>
        <dbReference type="SAM" id="MobiDB-lite"/>
    </source>
</evidence>
<name>A0AAI8VLG5_9PEZI</name>
<organism evidence="2 3">
    <name type="scientific">Anthostomella pinea</name>
    <dbReference type="NCBI Taxonomy" id="933095"/>
    <lineage>
        <taxon>Eukaryota</taxon>
        <taxon>Fungi</taxon>
        <taxon>Dikarya</taxon>
        <taxon>Ascomycota</taxon>
        <taxon>Pezizomycotina</taxon>
        <taxon>Sordariomycetes</taxon>
        <taxon>Xylariomycetidae</taxon>
        <taxon>Xylariales</taxon>
        <taxon>Xylariaceae</taxon>
        <taxon>Anthostomella</taxon>
    </lineage>
</organism>
<keyword evidence="3" id="KW-1185">Reference proteome</keyword>
<evidence type="ECO:0000313" key="3">
    <source>
        <dbReference type="Proteomes" id="UP001295740"/>
    </source>
</evidence>
<dbReference type="Proteomes" id="UP001295740">
    <property type="component" value="Unassembled WGS sequence"/>
</dbReference>
<comment type="caution">
    <text evidence="2">The sequence shown here is derived from an EMBL/GenBank/DDBJ whole genome shotgun (WGS) entry which is preliminary data.</text>
</comment>
<feature type="region of interest" description="Disordered" evidence="1">
    <location>
        <begin position="306"/>
        <end position="326"/>
    </location>
</feature>
<reference evidence="2" key="1">
    <citation type="submission" date="2023-10" db="EMBL/GenBank/DDBJ databases">
        <authorList>
            <person name="Hackl T."/>
        </authorList>
    </citation>
    <scope>NUCLEOTIDE SEQUENCE</scope>
</reference>
<accession>A0AAI8VLG5</accession>
<protein>
    <submittedName>
        <fullName evidence="2">Uu.00g079580.m01.CDS01</fullName>
    </submittedName>
</protein>
<feature type="compositionally biased region" description="Polar residues" evidence="1">
    <location>
        <begin position="309"/>
        <end position="326"/>
    </location>
</feature>
<dbReference type="EMBL" id="CAUWAG010000010">
    <property type="protein sequence ID" value="CAJ2506772.1"/>
    <property type="molecule type" value="Genomic_DNA"/>
</dbReference>
<sequence>MSGVSSPEPKVVYDENGKPVCHDHREYFCQPCGFFTGFFHDQKPEPKGLEAELAATRDKPFDIEHWEPECAAKEEPAPPGEVCVDYCAQCELNWLELDPEEEKLSTDYRHFKLQTHVAMGRSKSRNACTKECYEAEDAIVVYPGTSNNNDKAAMSAFFGSGSRYHIAVPMRSRFTGSCAQIRAAIFVLYVIRVKVIPAVLPIDHSKPDKAQVLACNRQLHHQNKFSFRIVVATACEELIETFCGGLRPQDLGEGRWELRDKDGQPVPYPAEYRRLCIEVKLLEKEGFSVMWNHVARKSAARADDLTETILPNRTRAPSQRSSPLTQRSARLLYQHLQPPSRKKAPESHF</sequence>
<dbReference type="AlphaFoldDB" id="A0AAI8VLG5"/>